<dbReference type="EMBL" id="CABFPH010000151">
    <property type="protein sequence ID" value="VUD74724.1"/>
    <property type="molecule type" value="Genomic_DNA"/>
</dbReference>
<keyword evidence="3" id="KW-1185">Reference proteome</keyword>
<feature type="chain" id="PRO_5021220840" evidence="1">
    <location>
        <begin position="25"/>
        <end position="128"/>
    </location>
</feature>
<reference evidence="2 3" key="1">
    <citation type="submission" date="2019-06" db="EMBL/GenBank/DDBJ databases">
        <authorList>
            <person name="Rodrigo-Torres L."/>
            <person name="Arahal R. D."/>
            <person name="Lucena T."/>
        </authorList>
    </citation>
    <scope>NUCLEOTIDE SEQUENCE [LARGE SCALE GENOMIC DNA]</scope>
    <source>
        <strain evidence="2 3">SB0023/3</strain>
    </source>
</reference>
<evidence type="ECO:0000313" key="2">
    <source>
        <dbReference type="EMBL" id="VUD74724.1"/>
    </source>
</evidence>
<accession>A0A509EM06</accession>
<sequence>MRACVLSALIGLGASVLGAGLAQAEGLPTAETTYVERSLNRDGPLVIEHPPVATNPYGRRGGSAAIAGFCRDGGYIRRRDEYGNAVIVRQREVCDSVAPRTLMPGEVDPRPTWPAERVMRERVLRAKG</sequence>
<proteinExistence type="predicted"/>
<name>A0A509EM06_9HYPH</name>
<evidence type="ECO:0000313" key="3">
    <source>
        <dbReference type="Proteomes" id="UP000410984"/>
    </source>
</evidence>
<keyword evidence="1" id="KW-0732">Signal</keyword>
<dbReference type="AlphaFoldDB" id="A0A509EM06"/>
<evidence type="ECO:0000256" key="1">
    <source>
        <dbReference type="SAM" id="SignalP"/>
    </source>
</evidence>
<organism evidence="2 3">
    <name type="scientific">Methylobacterium symbioticum</name>
    <dbReference type="NCBI Taxonomy" id="2584084"/>
    <lineage>
        <taxon>Bacteria</taxon>
        <taxon>Pseudomonadati</taxon>
        <taxon>Pseudomonadota</taxon>
        <taxon>Alphaproteobacteria</taxon>
        <taxon>Hyphomicrobiales</taxon>
        <taxon>Methylobacteriaceae</taxon>
        <taxon>Methylobacterium</taxon>
    </lineage>
</organism>
<dbReference type="RefSeq" id="WP_185157022.1">
    <property type="nucleotide sequence ID" value="NZ_CABFPH010000151.1"/>
</dbReference>
<protein>
    <submittedName>
        <fullName evidence="2">Uncharacterized protein</fullName>
    </submittedName>
</protein>
<dbReference type="Proteomes" id="UP000410984">
    <property type="component" value="Unassembled WGS sequence"/>
</dbReference>
<feature type="signal peptide" evidence="1">
    <location>
        <begin position="1"/>
        <end position="24"/>
    </location>
</feature>
<gene>
    <name evidence="2" type="ORF">MET9862_05357</name>
</gene>